<comment type="caution">
    <text evidence="2">The sequence shown here is derived from an EMBL/GenBank/DDBJ whole genome shotgun (WGS) entry which is preliminary data.</text>
</comment>
<dbReference type="InterPro" id="IPR016181">
    <property type="entry name" value="Acyl_CoA_acyltransferase"/>
</dbReference>
<organism evidence="2 3">
    <name type="scientific">Breoghania corrubedonensis</name>
    <dbReference type="NCBI Taxonomy" id="665038"/>
    <lineage>
        <taxon>Bacteria</taxon>
        <taxon>Pseudomonadati</taxon>
        <taxon>Pseudomonadota</taxon>
        <taxon>Alphaproteobacteria</taxon>
        <taxon>Hyphomicrobiales</taxon>
        <taxon>Stappiaceae</taxon>
        <taxon>Breoghania</taxon>
    </lineage>
</organism>
<protein>
    <submittedName>
        <fullName evidence="2">Acetyltransferase (GNAT) family protein</fullName>
    </submittedName>
</protein>
<dbReference type="OrthoDB" id="7375995at2"/>
<evidence type="ECO:0000259" key="1">
    <source>
        <dbReference type="Pfam" id="PF13480"/>
    </source>
</evidence>
<reference evidence="2 3" key="1">
    <citation type="submission" date="2018-04" db="EMBL/GenBank/DDBJ databases">
        <title>Genomic Encyclopedia of Archaeal and Bacterial Type Strains, Phase II (KMG-II): from individual species to whole genera.</title>
        <authorList>
            <person name="Goeker M."/>
        </authorList>
    </citation>
    <scope>NUCLEOTIDE SEQUENCE [LARGE SCALE GENOMIC DNA]</scope>
    <source>
        <strain evidence="2 3">DSM 23382</strain>
    </source>
</reference>
<dbReference type="InterPro" id="IPR038740">
    <property type="entry name" value="BioF2-like_GNAT_dom"/>
</dbReference>
<dbReference type="AlphaFoldDB" id="A0A2T5UW53"/>
<dbReference type="GO" id="GO:0016740">
    <property type="term" value="F:transferase activity"/>
    <property type="evidence" value="ECO:0007669"/>
    <property type="project" value="UniProtKB-KW"/>
</dbReference>
<proteinExistence type="predicted"/>
<dbReference type="EMBL" id="QAYG01000012">
    <property type="protein sequence ID" value="PTW55739.1"/>
    <property type="molecule type" value="Genomic_DNA"/>
</dbReference>
<keyword evidence="2" id="KW-0808">Transferase</keyword>
<dbReference type="Pfam" id="PF13480">
    <property type="entry name" value="Acetyltransf_6"/>
    <property type="match status" value="1"/>
</dbReference>
<accession>A0A2T5UW53</accession>
<name>A0A2T5UW53_9HYPH</name>
<keyword evidence="3" id="KW-1185">Reference proteome</keyword>
<evidence type="ECO:0000313" key="3">
    <source>
        <dbReference type="Proteomes" id="UP000244081"/>
    </source>
</evidence>
<feature type="domain" description="BioF2-like acetyltransferase" evidence="1">
    <location>
        <begin position="117"/>
        <end position="248"/>
    </location>
</feature>
<dbReference type="Gene3D" id="3.40.630.30">
    <property type="match status" value="1"/>
</dbReference>
<evidence type="ECO:0000313" key="2">
    <source>
        <dbReference type="EMBL" id="PTW55739.1"/>
    </source>
</evidence>
<gene>
    <name evidence="2" type="ORF">C8N35_11264</name>
</gene>
<dbReference type="Proteomes" id="UP000244081">
    <property type="component" value="Unassembled WGS sequence"/>
</dbReference>
<dbReference type="SUPFAM" id="SSF55729">
    <property type="entry name" value="Acyl-CoA N-acyltransferases (Nat)"/>
    <property type="match status" value="1"/>
</dbReference>
<sequence length="309" mass="34263">MNEAAAMTGYLSPDYAKSFEEFGEIVVLPESRIALLKRPIADDLFDLVGLYPYTMCPDWTKLQLDRPFLEKSGAVSVVFVVDPFAAPTCLPALEGWPVLRPMKTHLVVDVGAGWRQRTSATARRYVRKARERQTFERIPATADNADALWAMYQTTIRHHAVTGLARLSRDAIARQLDVDGALLVLAKEGARILGAILSYRHGETANAHLFFLSQEARAAHTSYGLIDATLGEFERLGCQKVNLGGVAGARDDTSGGLYRFKQNWTRETRTAFLCGAVLQPRTYEILTMGTCDPKSAYFPLYREPTTSPA</sequence>